<dbReference type="GO" id="GO:0009279">
    <property type="term" value="C:cell outer membrane"/>
    <property type="evidence" value="ECO:0007669"/>
    <property type="project" value="UniProtKB-SubCell"/>
</dbReference>
<proteinExistence type="inferred from homology"/>
<comment type="caution">
    <text evidence="12">The sequence shown here is derived from an EMBL/GenBank/DDBJ whole genome shotgun (WGS) entry which is preliminary data.</text>
</comment>
<dbReference type="GO" id="GO:0015473">
    <property type="term" value="F:fimbrial usher porin activity"/>
    <property type="evidence" value="ECO:0007669"/>
    <property type="project" value="InterPro"/>
</dbReference>
<keyword evidence="6 9" id="KW-0732">Signal</keyword>
<keyword evidence="5" id="KW-0812">Transmembrane</keyword>
<dbReference type="PANTHER" id="PTHR30451">
    <property type="entry name" value="OUTER MEMBRANE USHER PROTEIN"/>
    <property type="match status" value="1"/>
</dbReference>
<dbReference type="InterPro" id="IPR025949">
    <property type="entry name" value="PapC-like_C"/>
</dbReference>
<dbReference type="RefSeq" id="WP_124151010.1">
    <property type="nucleotide sequence ID" value="NZ_RQIS01000006.1"/>
</dbReference>
<dbReference type="InterPro" id="IPR037224">
    <property type="entry name" value="PapC_N_sf"/>
</dbReference>
<dbReference type="Pfam" id="PF13954">
    <property type="entry name" value="PapC_N"/>
    <property type="match status" value="1"/>
</dbReference>
<dbReference type="SUPFAM" id="SSF141729">
    <property type="entry name" value="FimD N-terminal domain-like"/>
    <property type="match status" value="1"/>
</dbReference>
<dbReference type="InterPro" id="IPR043142">
    <property type="entry name" value="PapC-like_C_sf"/>
</dbReference>
<dbReference type="EMBL" id="RQIS01000006">
    <property type="protein sequence ID" value="RQH07118.1"/>
    <property type="molecule type" value="Genomic_DNA"/>
</dbReference>
<evidence type="ECO:0000256" key="8">
    <source>
        <dbReference type="ARBA" id="ARBA00023237"/>
    </source>
</evidence>
<evidence type="ECO:0000259" key="10">
    <source>
        <dbReference type="Pfam" id="PF13953"/>
    </source>
</evidence>
<keyword evidence="13" id="KW-1185">Reference proteome</keyword>
<evidence type="ECO:0000256" key="2">
    <source>
        <dbReference type="ARBA" id="ARBA00008064"/>
    </source>
</evidence>
<dbReference type="OrthoDB" id="6554712at2"/>
<dbReference type="InterPro" id="IPR000015">
    <property type="entry name" value="Fimb_usher"/>
</dbReference>
<evidence type="ECO:0000256" key="4">
    <source>
        <dbReference type="ARBA" id="ARBA00022452"/>
    </source>
</evidence>
<dbReference type="Pfam" id="PF13953">
    <property type="entry name" value="PapC_C"/>
    <property type="match status" value="1"/>
</dbReference>
<evidence type="ECO:0000256" key="3">
    <source>
        <dbReference type="ARBA" id="ARBA00022448"/>
    </source>
</evidence>
<dbReference type="GO" id="GO:0009297">
    <property type="term" value="P:pilus assembly"/>
    <property type="evidence" value="ECO:0007669"/>
    <property type="project" value="InterPro"/>
</dbReference>
<dbReference type="Gene3D" id="2.60.40.2070">
    <property type="match status" value="1"/>
</dbReference>
<dbReference type="Pfam" id="PF00577">
    <property type="entry name" value="Usher"/>
    <property type="match status" value="1"/>
</dbReference>
<accession>A0A3N6MTJ1</accession>
<dbReference type="AlphaFoldDB" id="A0A3N6MTJ1"/>
<comment type="subcellular location">
    <subcellularLocation>
        <location evidence="1">Cell outer membrane</location>
        <topology evidence="1">Multi-pass membrane protein</topology>
    </subcellularLocation>
</comment>
<feature type="domain" description="PapC-like C-terminal" evidence="10">
    <location>
        <begin position="790"/>
        <end position="855"/>
    </location>
</feature>
<dbReference type="Gene3D" id="2.60.40.3110">
    <property type="match status" value="1"/>
</dbReference>
<evidence type="ECO:0000256" key="9">
    <source>
        <dbReference type="SAM" id="SignalP"/>
    </source>
</evidence>
<keyword evidence="8" id="KW-0998">Cell outer membrane</keyword>
<keyword evidence="7" id="KW-0472">Membrane</keyword>
<reference evidence="12 13" key="1">
    <citation type="submission" date="2018-11" db="EMBL/GenBank/DDBJ databases">
        <title>Paraburkholderia sp. DHOA04, isolated from soil.</title>
        <authorList>
            <person name="Gao Z.-H."/>
            <person name="Qiu L.-H."/>
            <person name="Fu J.-C."/>
        </authorList>
    </citation>
    <scope>NUCLEOTIDE SEQUENCE [LARGE SCALE GENOMIC DNA]</scope>
    <source>
        <strain evidence="12 13">DHOA04</strain>
    </source>
</reference>
<comment type="similarity">
    <text evidence="2">Belongs to the fimbrial export usher family.</text>
</comment>
<keyword evidence="3" id="KW-0813">Transport</keyword>
<dbReference type="InterPro" id="IPR042186">
    <property type="entry name" value="FimD_plug_dom"/>
</dbReference>
<sequence>MKRCSYLDVQGKAFRPRLSKLCVALASVFLAGYCYAEEATGADLVVATRENEPVSVPVVFNSAFLRGRSGVQTDLSTFENDNGLLPGEYAVDIFLNGNFIQNKKISFKGTSVPGKTRPCISREFLVEAGVHDEVITMEPQQDCGFVEDTVKGGQVALDASRMRLDLTIPQAYLNRTVKGYVPRSAWDSGDPVAYVNYSGSYYHNSSSYSSNSLNSTYFYLQGGLNIGPWQLRNVSSVRNTPRSGTKFTGGNTYLQRALPDIRSTLMIGETSTSGTLFDSIAFRGIRLTSDERMLSPNQQGYAPVIRGTAGSNARVVVRQGASVVYETTVPPGEFVIDDLYPTQNSGDLNVQVTEASGQIHSFTVPFSAVSTSLRPGLSRYSLTAGRTNVSFQNAADVNFIEATYERGINNLLTVNGGLLGASNRYYSLSAGGVLATRVGAFGANVNFAKSDLKTLPSSTGWQFKGTYNATYSPTGTSVTLGAYRYSTSGYISLLDSLAGGQTPYYYIDDTGKYVRSDTFRQKSRFELSLNQPLGKVGSVYMNAIRQNYYGNFSANTQFQAGFQSSIGRVAYNIGFSRQLQPSSTLNGADKSQNIVTVGLVIPLDRILNRNSTLTTGVSHYSDEGSLFQTNLTGSFGSGQEYSYNINQSTDQRSHVNSGGASLSRNTSFGTFGAGYTKSTGSSAVTATARGVVVADRQGVLAGPYVGDTFGIIDAPGAAGAKLTSASGVVLNGAGRAIVPSLSPYRYNVVTLDPTGMAGNAELEETQKRVAPYAGAVPRIQFKTRRGYPLLISAQLEDGRTLPIGGKVMDAGGNEVGVVGQGSQLYARVGDTDGKLLVTWGQADSSKCTLGYRVPPQDAEKTLVRLQGVCQSQAGGLTTE</sequence>
<protein>
    <submittedName>
        <fullName evidence="12">Fimbrial biogenesis outer membrane usher protein</fullName>
    </submittedName>
</protein>
<feature type="domain" description="PapC N-terminal" evidence="11">
    <location>
        <begin position="60"/>
        <end position="198"/>
    </location>
</feature>
<feature type="chain" id="PRO_5018044319" evidence="9">
    <location>
        <begin position="37"/>
        <end position="879"/>
    </location>
</feature>
<evidence type="ECO:0000259" key="11">
    <source>
        <dbReference type="Pfam" id="PF13954"/>
    </source>
</evidence>
<dbReference type="Gene3D" id="2.60.40.2610">
    <property type="entry name" value="Outer membrane usher protein FimD, plug domain"/>
    <property type="match status" value="1"/>
</dbReference>
<dbReference type="InterPro" id="IPR025885">
    <property type="entry name" value="PapC_N"/>
</dbReference>
<dbReference type="Gene3D" id="3.10.20.410">
    <property type="match status" value="1"/>
</dbReference>
<feature type="signal peptide" evidence="9">
    <location>
        <begin position="1"/>
        <end position="36"/>
    </location>
</feature>
<name>A0A3N6MTJ1_9BURK</name>
<evidence type="ECO:0000256" key="5">
    <source>
        <dbReference type="ARBA" id="ARBA00022692"/>
    </source>
</evidence>
<organism evidence="12 13">
    <name type="scientific">Paraburkholderia dinghuensis</name>
    <dbReference type="NCBI Taxonomy" id="2305225"/>
    <lineage>
        <taxon>Bacteria</taxon>
        <taxon>Pseudomonadati</taxon>
        <taxon>Pseudomonadota</taxon>
        <taxon>Betaproteobacteria</taxon>
        <taxon>Burkholderiales</taxon>
        <taxon>Burkholderiaceae</taxon>
        <taxon>Paraburkholderia</taxon>
    </lineage>
</organism>
<dbReference type="Proteomes" id="UP000272778">
    <property type="component" value="Unassembled WGS sequence"/>
</dbReference>
<evidence type="ECO:0000313" key="13">
    <source>
        <dbReference type="Proteomes" id="UP000272778"/>
    </source>
</evidence>
<gene>
    <name evidence="12" type="ORF">D1Y85_10695</name>
</gene>
<dbReference type="PANTHER" id="PTHR30451:SF20">
    <property type="entry name" value="FIMBRIAE USHER"/>
    <property type="match status" value="1"/>
</dbReference>
<evidence type="ECO:0000256" key="1">
    <source>
        <dbReference type="ARBA" id="ARBA00004571"/>
    </source>
</evidence>
<evidence type="ECO:0000256" key="6">
    <source>
        <dbReference type="ARBA" id="ARBA00022729"/>
    </source>
</evidence>
<evidence type="ECO:0000256" key="7">
    <source>
        <dbReference type="ARBA" id="ARBA00023136"/>
    </source>
</evidence>
<evidence type="ECO:0000313" key="12">
    <source>
        <dbReference type="EMBL" id="RQH07118.1"/>
    </source>
</evidence>
<keyword evidence="4" id="KW-1134">Transmembrane beta strand</keyword>